<dbReference type="InterPro" id="IPR050739">
    <property type="entry name" value="MFP"/>
</dbReference>
<proteinExistence type="predicted"/>
<comment type="caution">
    <text evidence="6">The sequence shown here is derived from an EMBL/GenBank/DDBJ whole genome shotgun (WGS) entry which is preliminary data.</text>
</comment>
<dbReference type="EMBL" id="JAUSVX010000010">
    <property type="protein sequence ID" value="MDQ0471948.1"/>
    <property type="molecule type" value="Genomic_DNA"/>
</dbReference>
<feature type="transmembrane region" description="Helical" evidence="3">
    <location>
        <begin position="63"/>
        <end position="80"/>
    </location>
</feature>
<sequence length="409" mass="43258">MADGSSPLRATPETDAGTAQAAGVAELRRDDKAPAPSAPAPAVAPPQAPPAPAKPRRSRLRPFLFALLPVALVVGGYYYVTGGQVMSTDNAYVRADMVGVSTDVSGIVSSIEVHDNEVVKKGQVLFRLKGESFRIALAGAQAQLGTVRNQVLTLKASYDQAVAQIAQAEADIPFYQTQFKRQQDLASSAAASRAAYDSAKHDLDAGLQKVAVAKAAAQAMLAQLGNDPNQTVEQNPFYLQAQAGVDAAQRDLNDTIVRAPFDGIVTNVSSLQVGSYLQASQPGFSLVSTSNVWISAMPKETELTYVRPGQPVTITVDTYPGVEWKGKVASISPASGSSFSLLPAQNTSGNWVKVVQRIPMRISIDDMAGRPPLRVGMSVTADIDTGHARGLPDFVTNLFGRFPGGKDHE</sequence>
<dbReference type="Gene3D" id="1.10.287.470">
    <property type="entry name" value="Helix hairpin bin"/>
    <property type="match status" value="2"/>
</dbReference>
<keyword evidence="7" id="KW-1185">Reference proteome</keyword>
<dbReference type="Gene3D" id="2.40.30.170">
    <property type="match status" value="1"/>
</dbReference>
<dbReference type="Pfam" id="PF25990">
    <property type="entry name" value="Beta-barrel_YknX"/>
    <property type="match status" value="1"/>
</dbReference>
<evidence type="ECO:0000256" key="3">
    <source>
        <dbReference type="SAM" id="Phobius"/>
    </source>
</evidence>
<protein>
    <submittedName>
        <fullName evidence="6">Membrane fusion protein (Multidrug efflux system)</fullName>
    </submittedName>
</protein>
<feature type="domain" description="YknX-like beta-barrel" evidence="5">
    <location>
        <begin position="299"/>
        <end position="383"/>
    </location>
</feature>
<comment type="subcellular location">
    <subcellularLocation>
        <location evidence="1">Cell envelope</location>
    </subcellularLocation>
</comment>
<evidence type="ECO:0000256" key="1">
    <source>
        <dbReference type="ARBA" id="ARBA00004196"/>
    </source>
</evidence>
<dbReference type="Proteomes" id="UP001242480">
    <property type="component" value="Unassembled WGS sequence"/>
</dbReference>
<evidence type="ECO:0000313" key="6">
    <source>
        <dbReference type="EMBL" id="MDQ0471948.1"/>
    </source>
</evidence>
<feature type="domain" description="Multidrug resistance protein MdtA-like barrel-sandwich hybrid" evidence="4">
    <location>
        <begin position="98"/>
        <end position="287"/>
    </location>
</feature>
<feature type="compositionally biased region" description="Pro residues" evidence="2">
    <location>
        <begin position="36"/>
        <end position="53"/>
    </location>
</feature>
<dbReference type="InterPro" id="IPR058636">
    <property type="entry name" value="Beta-barrel_YknX"/>
</dbReference>
<keyword evidence="3" id="KW-1133">Transmembrane helix</keyword>
<name>A0ABU0JCF0_9HYPH</name>
<accession>A0ABU0JCF0</accession>
<evidence type="ECO:0000259" key="4">
    <source>
        <dbReference type="Pfam" id="PF25917"/>
    </source>
</evidence>
<dbReference type="Pfam" id="PF25917">
    <property type="entry name" value="BSH_RND"/>
    <property type="match status" value="1"/>
</dbReference>
<dbReference type="RefSeq" id="WP_307277919.1">
    <property type="nucleotide sequence ID" value="NZ_JAUSVX010000010.1"/>
</dbReference>
<organism evidence="6 7">
    <name type="scientific">Labrys wisconsinensis</name>
    <dbReference type="NCBI Taxonomy" id="425677"/>
    <lineage>
        <taxon>Bacteria</taxon>
        <taxon>Pseudomonadati</taxon>
        <taxon>Pseudomonadota</taxon>
        <taxon>Alphaproteobacteria</taxon>
        <taxon>Hyphomicrobiales</taxon>
        <taxon>Xanthobacteraceae</taxon>
        <taxon>Labrys</taxon>
    </lineage>
</organism>
<evidence type="ECO:0000259" key="5">
    <source>
        <dbReference type="Pfam" id="PF25990"/>
    </source>
</evidence>
<evidence type="ECO:0000313" key="7">
    <source>
        <dbReference type="Proteomes" id="UP001242480"/>
    </source>
</evidence>
<dbReference type="SUPFAM" id="SSF111369">
    <property type="entry name" value="HlyD-like secretion proteins"/>
    <property type="match status" value="2"/>
</dbReference>
<dbReference type="Gene3D" id="2.40.50.100">
    <property type="match status" value="1"/>
</dbReference>
<gene>
    <name evidence="6" type="ORF">QO011_004975</name>
</gene>
<dbReference type="PANTHER" id="PTHR30386:SF19">
    <property type="entry name" value="MULTIDRUG EXPORT PROTEIN EMRA-RELATED"/>
    <property type="match status" value="1"/>
</dbReference>
<dbReference type="PANTHER" id="PTHR30386">
    <property type="entry name" value="MEMBRANE FUSION SUBUNIT OF EMRAB-TOLC MULTIDRUG EFFLUX PUMP"/>
    <property type="match status" value="1"/>
</dbReference>
<reference evidence="6 7" key="1">
    <citation type="submission" date="2023-07" db="EMBL/GenBank/DDBJ databases">
        <title>Genomic Encyclopedia of Type Strains, Phase IV (KMG-IV): sequencing the most valuable type-strain genomes for metagenomic binning, comparative biology and taxonomic classification.</title>
        <authorList>
            <person name="Goeker M."/>
        </authorList>
    </citation>
    <scope>NUCLEOTIDE SEQUENCE [LARGE SCALE GENOMIC DNA]</scope>
    <source>
        <strain evidence="6 7">DSM 19619</strain>
    </source>
</reference>
<dbReference type="InterPro" id="IPR058625">
    <property type="entry name" value="MdtA-like_BSH"/>
</dbReference>
<keyword evidence="3" id="KW-0472">Membrane</keyword>
<keyword evidence="3" id="KW-0812">Transmembrane</keyword>
<feature type="region of interest" description="Disordered" evidence="2">
    <location>
        <begin position="1"/>
        <end position="55"/>
    </location>
</feature>
<evidence type="ECO:0000256" key="2">
    <source>
        <dbReference type="SAM" id="MobiDB-lite"/>
    </source>
</evidence>